<sequence>MATYFSHVRPLPGLGSGAAATVDTALMWLGKPDSASAQSRLIAWMPRDMARTPQEAQAKMTEILNSAIRSAAAETKWPAGMRVAPENIQVQKDPSKRVILVPISGGECERELIRCMYPFFLGNKLPRASRAPELLGGGDAYEFTAASSIDSATWSSEGRSYRELSGPKREIPALDKVKTWRPVLPDVEFYSAISSRLPKWAYLYLTPADDRVSIPTDDVRRAFLRFPVMLHQGQAMFFIEPDPGRRITAM</sequence>
<protein>
    <submittedName>
        <fullName evidence="1">Uncharacterized protein</fullName>
    </submittedName>
</protein>
<evidence type="ECO:0000313" key="2">
    <source>
        <dbReference type="Proteomes" id="UP000218899"/>
    </source>
</evidence>
<dbReference type="EMBL" id="AP014936">
    <property type="protein sequence ID" value="BAU49621.1"/>
    <property type="molecule type" value="Genomic_DNA"/>
</dbReference>
<accession>A0A1B4VCR2</accession>
<keyword evidence="2" id="KW-1185">Reference proteome</keyword>
<name>A0A1B4VCR2_9GAMM</name>
<reference evidence="1 2" key="1">
    <citation type="submission" date="2015-08" db="EMBL/GenBank/DDBJ databases">
        <title>Complete genome sequence of Sulfurifustis variabilis.</title>
        <authorList>
            <person name="Miura A."/>
            <person name="Kojima H."/>
            <person name="Fukui M."/>
        </authorList>
    </citation>
    <scope>NUCLEOTIDE SEQUENCE [LARGE SCALE GENOMIC DNA]</scope>
    <source>
        <strain evidence="2">skN76</strain>
    </source>
</reference>
<evidence type="ECO:0000313" key="1">
    <source>
        <dbReference type="EMBL" id="BAU49621.1"/>
    </source>
</evidence>
<dbReference type="RefSeq" id="WP_148665509.1">
    <property type="nucleotide sequence ID" value="NZ_AP014936.1"/>
</dbReference>
<dbReference type="Proteomes" id="UP000218899">
    <property type="component" value="Chromosome"/>
</dbReference>
<organism evidence="1 2">
    <name type="scientific">Sulfurifustis variabilis</name>
    <dbReference type="NCBI Taxonomy" id="1675686"/>
    <lineage>
        <taxon>Bacteria</taxon>
        <taxon>Pseudomonadati</taxon>
        <taxon>Pseudomonadota</taxon>
        <taxon>Gammaproteobacteria</taxon>
        <taxon>Acidiferrobacterales</taxon>
        <taxon>Acidiferrobacteraceae</taxon>
        <taxon>Sulfurifustis</taxon>
    </lineage>
</organism>
<dbReference type="KEGG" id="sva:SVA_3073"/>
<gene>
    <name evidence="1" type="ORF">SVA_3073</name>
</gene>
<dbReference type="AlphaFoldDB" id="A0A1B4VCR2"/>
<proteinExistence type="predicted"/>
<dbReference type="OrthoDB" id="6190737at2"/>